<feature type="non-terminal residue" evidence="3">
    <location>
        <position position="334"/>
    </location>
</feature>
<dbReference type="InterPro" id="IPR001296">
    <property type="entry name" value="Glyco_trans_1"/>
</dbReference>
<organism evidence="3 4">
    <name type="scientific">Thermoproteota archaeon</name>
    <dbReference type="NCBI Taxonomy" id="2056631"/>
    <lineage>
        <taxon>Archaea</taxon>
        <taxon>Thermoproteota</taxon>
    </lineage>
</organism>
<comment type="caution">
    <text evidence="3">The sequence shown here is derived from an EMBL/GenBank/DDBJ whole genome shotgun (WGS) entry which is preliminary data.</text>
</comment>
<feature type="domain" description="Glycosyl transferase family 1" evidence="1">
    <location>
        <begin position="192"/>
        <end position="333"/>
    </location>
</feature>
<dbReference type="CDD" id="cd03801">
    <property type="entry name" value="GT4_PimA-like"/>
    <property type="match status" value="1"/>
</dbReference>
<evidence type="ECO:0008006" key="5">
    <source>
        <dbReference type="Google" id="ProtNLM"/>
    </source>
</evidence>
<dbReference type="PANTHER" id="PTHR45947">
    <property type="entry name" value="SULFOQUINOVOSYL TRANSFERASE SQD2"/>
    <property type="match status" value="1"/>
</dbReference>
<dbReference type="InterPro" id="IPR028098">
    <property type="entry name" value="Glyco_trans_4-like_N"/>
</dbReference>
<dbReference type="GO" id="GO:0016757">
    <property type="term" value="F:glycosyltransferase activity"/>
    <property type="evidence" value="ECO:0007669"/>
    <property type="project" value="InterPro"/>
</dbReference>
<dbReference type="PANTHER" id="PTHR45947:SF3">
    <property type="entry name" value="SULFOQUINOVOSYL TRANSFERASE SQD2"/>
    <property type="match status" value="1"/>
</dbReference>
<dbReference type="Pfam" id="PF00534">
    <property type="entry name" value="Glycos_transf_1"/>
    <property type="match status" value="1"/>
</dbReference>
<sequence length="334" mass="37323">MKVLLAIDWHPLTIGGVQSHVRNLAQKLKERGAEVAIVSKPLNNAKNKLCESLDSKFLTCIPALFPIDTPLNLPDYDELKKVIEKFSPDVIHAHHAFTPLSLMSLLIAEELGIKRVLTNHSITIGYNISNLWKKVANTFLLPYKLYISKAQVIISVSRAADNFISNFADNIPRVIIPNGVDTDFYSPSRSSLSEDSMKILFVGRLVFRKGAHVLVRAFKIVCKEVKDAKLEIVGRGYMTPLLVTLIERLGIRDKVFFYDLVNELTKKKLYDESALVALPSLYGESFCITALEAMSMQKPVVASRCGGLEEIITDDYDGLLVEPNNHVQLAEKIV</sequence>
<name>A0A497EQ81_9CREN</name>
<proteinExistence type="predicted"/>
<dbReference type="InterPro" id="IPR050194">
    <property type="entry name" value="Glycosyltransferase_grp1"/>
</dbReference>
<dbReference type="Proteomes" id="UP000278475">
    <property type="component" value="Unassembled WGS sequence"/>
</dbReference>
<feature type="domain" description="Glycosyltransferase subfamily 4-like N-terminal" evidence="2">
    <location>
        <begin position="14"/>
        <end position="183"/>
    </location>
</feature>
<evidence type="ECO:0000259" key="1">
    <source>
        <dbReference type="Pfam" id="PF00534"/>
    </source>
</evidence>
<reference evidence="3 4" key="1">
    <citation type="submission" date="2018-06" db="EMBL/GenBank/DDBJ databases">
        <title>Extensive metabolic versatility and redundancy in microbially diverse, dynamic hydrothermal sediments.</title>
        <authorList>
            <person name="Dombrowski N."/>
            <person name="Teske A."/>
            <person name="Baker B.J."/>
        </authorList>
    </citation>
    <scope>NUCLEOTIDE SEQUENCE [LARGE SCALE GENOMIC DNA]</scope>
    <source>
        <strain evidence="3">B66_G16</strain>
    </source>
</reference>
<evidence type="ECO:0000259" key="2">
    <source>
        <dbReference type="Pfam" id="PF13439"/>
    </source>
</evidence>
<gene>
    <name evidence="3" type="ORF">DRJ31_05185</name>
</gene>
<dbReference type="EMBL" id="QMQV01000039">
    <property type="protein sequence ID" value="RLE49349.1"/>
    <property type="molecule type" value="Genomic_DNA"/>
</dbReference>
<accession>A0A497EQ81</accession>
<dbReference type="Pfam" id="PF13439">
    <property type="entry name" value="Glyco_transf_4"/>
    <property type="match status" value="1"/>
</dbReference>
<evidence type="ECO:0000313" key="4">
    <source>
        <dbReference type="Proteomes" id="UP000278475"/>
    </source>
</evidence>
<protein>
    <recommendedName>
        <fullName evidence="5">Glycosyltransferase family 1 protein</fullName>
    </recommendedName>
</protein>
<dbReference type="Gene3D" id="3.40.50.2000">
    <property type="entry name" value="Glycogen Phosphorylase B"/>
    <property type="match status" value="2"/>
</dbReference>
<evidence type="ECO:0000313" key="3">
    <source>
        <dbReference type="EMBL" id="RLE49349.1"/>
    </source>
</evidence>
<dbReference type="SUPFAM" id="SSF53756">
    <property type="entry name" value="UDP-Glycosyltransferase/glycogen phosphorylase"/>
    <property type="match status" value="1"/>
</dbReference>
<dbReference type="AlphaFoldDB" id="A0A497EQ81"/>